<proteinExistence type="predicted"/>
<dbReference type="AlphaFoldDB" id="A0A2R3Z5R8"/>
<sequence length="967" mass="111361">MNKAFIFSLLFIFNLSAVGQEQDKKFTIIKGNEVASIVYDKDGSSLDSISAYLLAEDIFRISGKRPKVSSGIKKNGGNLILIGELNSELIKGAIGIKNLPPEFHIQRESYMFKTASHSSSSQQIFVIAGTDPRGTAYGVFELSKTIGVSPWYWWADVPMKKRNDIVLNEPDFFSKEPSVDYRGIFLNDEDWGLQPWAAKTFEPEVGDIGPKTYSKIFELLLRLKANTIWPAMHPSTRAFFHYPGNHEMASKYHIVVGSSHAEPMLRNNVDEWNHYTMGDFSYVSNRKNVYNYWEKRVKESSNLDAIYTVGMRGIHDSGMEGVESTEEAARVLSGVIQDQRALLEKYRKEPISEIPQAFTVYKEVLGLYDSGMKIPDDVTIIWTDDNYGYIRRLSNNKERQRAGGGGIYYHASYWGRPHDYLWLSTTHPGLIREEMMKAYKTDNKKIWILNVGDIKPAEYNIQLFMDMAYNASKFEDPEYLNHHLSSFYTSVFGETYGPEIANVKMKYYQLAFERKPEFMGWSQTEPTTSIDTTAYSPFLAGDEISNRINQYENLTLRAEKIKKELKPEYQDSYFQLIYYPVKAASFMNQKFLYRDLAIKYQAQNRYNAKEYEKSSGKAFDSIKALTHKYNHAIAGGKWENIMDMQPRRLPVYQKPEINLENLKQHPEANTPVGIAVENQIKAGIFKLPVFYEKSPEKHFFDIFLIASKTLKWKILKKPEWMVLNKNEGELTPSQVSERIFVGIDWQKWNQSGRPGRGKVKIRAASENFSLPVKIHSYKTTNKTPNIFVEKNGVVSIYAEDYTTKTDRKEYFWKKVPGLGYSSNLMQAHPFTRKPLETSDLKDSAPYMEYSIITESESRNAELILNALPTHPITKNHAVRIGVQWNENAIRIVDFQTYGRSEEWKQNVLRNLAKITIPVEVREAGKQSLKIYMIDEGVALDFIYLKLQDLTLPYSLLPETNFNPKISD</sequence>
<reference evidence="4" key="1">
    <citation type="submission" date="2018-03" db="EMBL/GenBank/DDBJ databases">
        <title>Gramella fulva sp. nov., isolated from a dry surface of tidal flat.</title>
        <authorList>
            <person name="Hwang S.H."/>
            <person name="Hwang W.M."/>
            <person name="Kang K."/>
            <person name="Ahn T.-Y."/>
        </authorList>
    </citation>
    <scope>NUCLEOTIDE SEQUENCE [LARGE SCALE GENOMIC DNA]</scope>
    <source>
        <strain evidence="4">SH35</strain>
    </source>
</reference>
<keyword evidence="4" id="KW-1185">Reference proteome</keyword>
<dbReference type="GO" id="GO:0005975">
    <property type="term" value="P:carbohydrate metabolic process"/>
    <property type="evidence" value="ECO:0007669"/>
    <property type="project" value="UniProtKB-ARBA"/>
</dbReference>
<evidence type="ECO:0000256" key="1">
    <source>
        <dbReference type="ARBA" id="ARBA00022801"/>
    </source>
</evidence>
<dbReference type="Gene3D" id="3.20.20.520">
    <property type="entry name" value="Glycosyl hydrolase family 115"/>
    <property type="match status" value="1"/>
</dbReference>
<dbReference type="RefSeq" id="WP_107012400.1">
    <property type="nucleotide sequence ID" value="NZ_CP028136.1"/>
</dbReference>
<dbReference type="Pfam" id="PF17829">
    <property type="entry name" value="GH115_C"/>
    <property type="match status" value="1"/>
</dbReference>
<dbReference type="Gene3D" id="1.20.58.2150">
    <property type="match status" value="1"/>
</dbReference>
<dbReference type="PANTHER" id="PTHR37842">
    <property type="match status" value="1"/>
</dbReference>
<dbReference type="InterPro" id="IPR042301">
    <property type="entry name" value="GH115_sf"/>
</dbReference>
<dbReference type="Gene3D" id="3.30.379.10">
    <property type="entry name" value="Chitobiase/beta-hexosaminidase domain 2-like"/>
    <property type="match status" value="1"/>
</dbReference>
<dbReference type="KEGG" id="grs:C7S20_10300"/>
<dbReference type="Gene3D" id="2.60.120.1620">
    <property type="match status" value="1"/>
</dbReference>
<dbReference type="OrthoDB" id="8727830at2"/>
<dbReference type="SUPFAM" id="SSF55545">
    <property type="entry name" value="beta-N-acetylhexosaminidase-like domain"/>
    <property type="match status" value="1"/>
</dbReference>
<evidence type="ECO:0000259" key="2">
    <source>
        <dbReference type="Pfam" id="PF17829"/>
    </source>
</evidence>
<dbReference type="PANTHER" id="PTHR37842:SF2">
    <property type="entry name" value="GYLCOSYL HYDROLASE 115 C-TERMINAL DOMAIN-CONTAINING PROTEIN"/>
    <property type="match status" value="1"/>
</dbReference>
<feature type="domain" description="Gylcosyl hydrolase 115 C-terminal" evidence="2">
    <location>
        <begin position="787"/>
        <end position="954"/>
    </location>
</feature>
<organism evidence="3 4">
    <name type="scientific">Christiangramia fulva</name>
    <dbReference type="NCBI Taxonomy" id="2126553"/>
    <lineage>
        <taxon>Bacteria</taxon>
        <taxon>Pseudomonadati</taxon>
        <taxon>Bacteroidota</taxon>
        <taxon>Flavobacteriia</taxon>
        <taxon>Flavobacteriales</taxon>
        <taxon>Flavobacteriaceae</taxon>
        <taxon>Christiangramia</taxon>
    </lineage>
</organism>
<dbReference type="InterPro" id="IPR029018">
    <property type="entry name" value="Hex-like_dom2"/>
</dbReference>
<gene>
    <name evidence="3" type="ORF">C7S20_10300</name>
</gene>
<dbReference type="Pfam" id="PF15979">
    <property type="entry name" value="Glyco_hydro_115"/>
    <property type="match status" value="1"/>
</dbReference>
<dbReference type="InterPro" id="IPR041437">
    <property type="entry name" value="GH115_C"/>
</dbReference>
<dbReference type="EMBL" id="CP028136">
    <property type="protein sequence ID" value="AVR45623.1"/>
    <property type="molecule type" value="Genomic_DNA"/>
</dbReference>
<evidence type="ECO:0000313" key="4">
    <source>
        <dbReference type="Proteomes" id="UP000241507"/>
    </source>
</evidence>
<name>A0A2R3Z5R8_9FLAO</name>
<keyword evidence="1" id="KW-0378">Hydrolase</keyword>
<dbReference type="GO" id="GO:0016787">
    <property type="term" value="F:hydrolase activity"/>
    <property type="evidence" value="ECO:0007669"/>
    <property type="project" value="UniProtKB-KW"/>
</dbReference>
<dbReference type="Proteomes" id="UP000241507">
    <property type="component" value="Chromosome"/>
</dbReference>
<evidence type="ECO:0000313" key="3">
    <source>
        <dbReference type="EMBL" id="AVR45623.1"/>
    </source>
</evidence>
<accession>A0A2R3Z5R8</accession>
<dbReference type="InterPro" id="IPR031924">
    <property type="entry name" value="GH115"/>
</dbReference>
<protein>
    <recommendedName>
        <fullName evidence="2">Gylcosyl hydrolase 115 C-terminal domain-containing protein</fullName>
    </recommendedName>
</protein>